<evidence type="ECO:0000256" key="1">
    <source>
        <dbReference type="ARBA" id="ARBA00022617"/>
    </source>
</evidence>
<dbReference type="Pfam" id="PF23500">
    <property type="entry name" value="DUF7133"/>
    <property type="match status" value="1"/>
</dbReference>
<feature type="region of interest" description="Disordered" evidence="5">
    <location>
        <begin position="721"/>
        <end position="746"/>
    </location>
</feature>
<organism evidence="7 8">
    <name type="scientific">Rosistilla ulvae</name>
    <dbReference type="NCBI Taxonomy" id="1930277"/>
    <lineage>
        <taxon>Bacteria</taxon>
        <taxon>Pseudomonadati</taxon>
        <taxon>Planctomycetota</taxon>
        <taxon>Planctomycetia</taxon>
        <taxon>Pirellulales</taxon>
        <taxon>Pirellulaceae</taxon>
        <taxon>Rosistilla</taxon>
    </lineage>
</organism>
<sequence length="1201" mass="131276">MLYESRQTHLMTRFCSFQAMLLASLAMLSIFSGSVSVLGQPTPPSVDAQRERFRLPPGFEIQLVVSDPEIGQPMNLNFDARGRLWVTHSVEYPYPAAGEGVQPDRGKFAGGGDHPPRDRLSIVEIGPTGNASQVTHFVDGLNIPIGQTPLKDGSEGLVYGIPSIFHVADRDGDGRSDTQTALYSTFGNIDVHGNANAFTRWIDGWIYGCHGFSNHSEITDAAGRTVVMDSGNTYRFRSDGSHFQQFTWGQVNPFGITMDPWGNIFDSDCHSKPVYQLLRGATYPHFGNPEPAIGFGPSMIDHAHGSTGICGPASYSADHFPDEFRDNLFICNPVTGRVHRDKLRRVGSTLLCDTQPDFITTDDPWFRPVDAIVGPDGALYIADFCNLVIGHYEAPLDDPDRDRTHGRIWRVVWNGEPSAPPQSVDLTKLSTADLIVRLADPNLQVRTLATNYLIDSRANEVLDPLRATLASESDPFTRAHALWILERLGAMDSEAVERFANDSAPLVRVHLLKMLAERENLLESERQLAVVGLRDRDAFVRRAAADALGQHPTSANIAPLLNAWDAAPAEDSHLIHVLRLALQRHLETGDLPQAPGTASFSIQKLTAEQQRRLLEIASVSGGDHAAEIVFELADPREIDPAIFVRSAVLITRTASVASQLRLVELAPQWFANDPDQQLSLLSAIFDGATQRGGEFAELKRQLRQWLQRLAPARLQTLQAGGSDWSRQPVPGLEASESPWGIRHRGSTDGNSDAKFWDSIAHGEHVTGVLRSPSFPLPETLSFWLCGHNGHPKKESCDANHIRLVLVDSGKTIAQQAPPRSDSAQRYTWAIDPHWIGQQALIEIVDADQGNAYAWIAAGRFEPPVVQVADEPQESRLIELIGALNLSQFADTIDLLISDRRQSLDVRQQAIRTSIRMGRTEQSFAIVGELLVDPSQPPTLRMQAAAALAGFDSDASRDRLVAAIAQSPASLQREIASGLARTTVGIDRLFAAITAGNASARLLQEPAIVDPLHRNANEKQRQQIDELTQGLPPANEKLAEQLAHHRVLAHRRPSAGAAVAGRIVFDKNCAACHRIGSSGQLVGPQLDGVGNRGADRLLEDILDPNRNVDVAFRSLTVVTVDGTVVNGLLRRQEGETIVLADSTGREITLSTDDIEDQRKSTVSVMPGNFAESLAEQEIQNLLAFLLEQRAKKESPAGPAASP</sequence>
<dbReference type="Gene3D" id="1.10.760.10">
    <property type="entry name" value="Cytochrome c-like domain"/>
    <property type="match status" value="1"/>
</dbReference>
<reference evidence="7 8" key="1">
    <citation type="submission" date="2019-02" db="EMBL/GenBank/DDBJ databases">
        <title>Deep-cultivation of Planctomycetes and their phenomic and genomic characterization uncovers novel biology.</title>
        <authorList>
            <person name="Wiegand S."/>
            <person name="Jogler M."/>
            <person name="Boedeker C."/>
            <person name="Pinto D."/>
            <person name="Vollmers J."/>
            <person name="Rivas-Marin E."/>
            <person name="Kohn T."/>
            <person name="Peeters S.H."/>
            <person name="Heuer A."/>
            <person name="Rast P."/>
            <person name="Oberbeckmann S."/>
            <person name="Bunk B."/>
            <person name="Jeske O."/>
            <person name="Meyerdierks A."/>
            <person name="Storesund J.E."/>
            <person name="Kallscheuer N."/>
            <person name="Luecker S."/>
            <person name="Lage O.M."/>
            <person name="Pohl T."/>
            <person name="Merkel B.J."/>
            <person name="Hornburger P."/>
            <person name="Mueller R.-W."/>
            <person name="Bruemmer F."/>
            <person name="Labrenz M."/>
            <person name="Spormann A.M."/>
            <person name="Op den Camp H."/>
            <person name="Overmann J."/>
            <person name="Amann R."/>
            <person name="Jetten M.S.M."/>
            <person name="Mascher T."/>
            <person name="Medema M.H."/>
            <person name="Devos D.P."/>
            <person name="Kaster A.-K."/>
            <person name="Ovreas L."/>
            <person name="Rohde M."/>
            <person name="Galperin M.Y."/>
            <person name="Jogler C."/>
        </authorList>
    </citation>
    <scope>NUCLEOTIDE SEQUENCE [LARGE SCALE GENOMIC DNA]</scope>
    <source>
        <strain evidence="7 8">EC9</strain>
    </source>
</reference>
<evidence type="ECO:0000256" key="5">
    <source>
        <dbReference type="SAM" id="MobiDB-lite"/>
    </source>
</evidence>
<dbReference type="NCBIfam" id="TIGR02603">
    <property type="entry name" value="CxxCH_TIGR02603"/>
    <property type="match status" value="1"/>
</dbReference>
<dbReference type="OrthoDB" id="221643at2"/>
<dbReference type="InterPro" id="IPR004155">
    <property type="entry name" value="PBS_lyase_HEAT"/>
</dbReference>
<evidence type="ECO:0000313" key="7">
    <source>
        <dbReference type="EMBL" id="QDS89542.1"/>
    </source>
</evidence>
<dbReference type="GO" id="GO:0046872">
    <property type="term" value="F:metal ion binding"/>
    <property type="evidence" value="ECO:0007669"/>
    <property type="project" value="UniProtKB-KW"/>
</dbReference>
<dbReference type="InterPro" id="IPR011042">
    <property type="entry name" value="6-blade_b-propeller_TolB-like"/>
</dbReference>
<dbReference type="Gene3D" id="1.25.10.10">
    <property type="entry name" value="Leucine-rich Repeat Variant"/>
    <property type="match status" value="1"/>
</dbReference>
<dbReference type="GO" id="GO:0009055">
    <property type="term" value="F:electron transfer activity"/>
    <property type="evidence" value="ECO:0007669"/>
    <property type="project" value="InterPro"/>
</dbReference>
<dbReference type="PANTHER" id="PTHR33546">
    <property type="entry name" value="LARGE, MULTIFUNCTIONAL SECRETED PROTEIN-RELATED"/>
    <property type="match status" value="1"/>
</dbReference>
<dbReference type="PANTHER" id="PTHR33546:SF1">
    <property type="entry name" value="LARGE, MULTIFUNCTIONAL SECRETED PROTEIN"/>
    <property type="match status" value="1"/>
</dbReference>
<dbReference type="InterPro" id="IPR011989">
    <property type="entry name" value="ARM-like"/>
</dbReference>
<dbReference type="SUPFAM" id="SSF48371">
    <property type="entry name" value="ARM repeat"/>
    <property type="match status" value="1"/>
</dbReference>
<evidence type="ECO:0000256" key="3">
    <source>
        <dbReference type="ARBA" id="ARBA00023004"/>
    </source>
</evidence>
<evidence type="ECO:0000313" key="8">
    <source>
        <dbReference type="Proteomes" id="UP000319557"/>
    </source>
</evidence>
<dbReference type="EMBL" id="CP036261">
    <property type="protein sequence ID" value="QDS89542.1"/>
    <property type="molecule type" value="Genomic_DNA"/>
</dbReference>
<dbReference type="InterPro" id="IPR013427">
    <property type="entry name" value="Haem-bd_dom_put"/>
</dbReference>
<dbReference type="SMART" id="SM00567">
    <property type="entry name" value="EZ_HEAT"/>
    <property type="match status" value="3"/>
</dbReference>
<dbReference type="InterPro" id="IPR036909">
    <property type="entry name" value="Cyt_c-like_dom_sf"/>
</dbReference>
<name>A0A517M3S8_9BACT</name>
<dbReference type="Gene3D" id="2.120.10.30">
    <property type="entry name" value="TolB, C-terminal domain"/>
    <property type="match status" value="1"/>
</dbReference>
<keyword evidence="2 4" id="KW-0479">Metal-binding</keyword>
<keyword evidence="8" id="KW-1185">Reference proteome</keyword>
<keyword evidence="3 4" id="KW-0408">Iron</keyword>
<dbReference type="AlphaFoldDB" id="A0A517M3S8"/>
<dbReference type="SUPFAM" id="SSF46626">
    <property type="entry name" value="Cytochrome c"/>
    <property type="match status" value="1"/>
</dbReference>
<dbReference type="InterPro" id="IPR009056">
    <property type="entry name" value="Cyt_c-like_dom"/>
</dbReference>
<dbReference type="SUPFAM" id="SSF50952">
    <property type="entry name" value="Soluble quinoprotein glucose dehydrogenase"/>
    <property type="match status" value="1"/>
</dbReference>
<dbReference type="InterPro" id="IPR011041">
    <property type="entry name" value="Quinoprot_gluc/sorb_DH_b-prop"/>
</dbReference>
<dbReference type="InterPro" id="IPR055557">
    <property type="entry name" value="DUF7133"/>
</dbReference>
<dbReference type="GO" id="GO:0020037">
    <property type="term" value="F:heme binding"/>
    <property type="evidence" value="ECO:0007669"/>
    <property type="project" value="InterPro"/>
</dbReference>
<protein>
    <submittedName>
        <fullName evidence="7">Cytochrome c</fullName>
    </submittedName>
</protein>
<evidence type="ECO:0000259" key="6">
    <source>
        <dbReference type="PROSITE" id="PS51007"/>
    </source>
</evidence>
<keyword evidence="1 4" id="KW-0349">Heme</keyword>
<feature type="domain" description="Cytochrome c" evidence="6">
    <location>
        <begin position="1055"/>
        <end position="1188"/>
    </location>
</feature>
<proteinExistence type="predicted"/>
<evidence type="ECO:0000256" key="2">
    <source>
        <dbReference type="ARBA" id="ARBA00022723"/>
    </source>
</evidence>
<evidence type="ECO:0000256" key="4">
    <source>
        <dbReference type="PROSITE-ProRule" id="PRU00433"/>
    </source>
</evidence>
<dbReference type="KEGG" id="ruv:EC9_37420"/>
<dbReference type="InterPro" id="IPR016024">
    <property type="entry name" value="ARM-type_fold"/>
</dbReference>
<dbReference type="Pfam" id="PF00034">
    <property type="entry name" value="Cytochrom_C"/>
    <property type="match status" value="1"/>
</dbReference>
<dbReference type="PROSITE" id="PS51007">
    <property type="entry name" value="CYTC"/>
    <property type="match status" value="1"/>
</dbReference>
<dbReference type="Proteomes" id="UP000319557">
    <property type="component" value="Chromosome"/>
</dbReference>
<accession>A0A517M3S8</accession>
<gene>
    <name evidence="7" type="ORF">EC9_37420</name>
</gene>